<evidence type="ECO:0000256" key="1">
    <source>
        <dbReference type="ARBA" id="ARBA00022801"/>
    </source>
</evidence>
<dbReference type="RefSeq" id="WP_135200649.1">
    <property type="nucleotide sequence ID" value="NZ_SPVG01000058.1"/>
</dbReference>
<dbReference type="AlphaFoldDB" id="A0A4Y9SN63"/>
<dbReference type="PRINTS" id="PR00111">
    <property type="entry name" value="ABHYDROLASE"/>
</dbReference>
<keyword evidence="1 3" id="KW-0378">Hydrolase</keyword>
<dbReference type="InterPro" id="IPR050266">
    <property type="entry name" value="AB_hydrolase_sf"/>
</dbReference>
<dbReference type="Gene3D" id="3.40.50.1820">
    <property type="entry name" value="alpha/beta hydrolase"/>
    <property type="match status" value="1"/>
</dbReference>
<protein>
    <submittedName>
        <fullName evidence="3">Alpha/beta hydrolase</fullName>
    </submittedName>
</protein>
<dbReference type="SUPFAM" id="SSF53474">
    <property type="entry name" value="alpha/beta-Hydrolases"/>
    <property type="match status" value="1"/>
</dbReference>
<evidence type="ECO:0000313" key="4">
    <source>
        <dbReference type="Proteomes" id="UP000297729"/>
    </source>
</evidence>
<dbReference type="PANTHER" id="PTHR43798:SF31">
    <property type="entry name" value="AB HYDROLASE SUPERFAMILY PROTEIN YCLE"/>
    <property type="match status" value="1"/>
</dbReference>
<gene>
    <name evidence="3" type="ORF">E4L98_05945</name>
</gene>
<dbReference type="OrthoDB" id="9780765at2"/>
<name>A0A4Y9SN63_9BURK</name>
<accession>A0A4Y9SN63</accession>
<dbReference type="EMBL" id="SPVG01000058">
    <property type="protein sequence ID" value="TFW28100.1"/>
    <property type="molecule type" value="Genomic_DNA"/>
</dbReference>
<feature type="non-terminal residue" evidence="3">
    <location>
        <position position="122"/>
    </location>
</feature>
<dbReference type="GO" id="GO:0016787">
    <property type="term" value="F:hydrolase activity"/>
    <property type="evidence" value="ECO:0007669"/>
    <property type="project" value="UniProtKB-KW"/>
</dbReference>
<keyword evidence="4" id="KW-1185">Reference proteome</keyword>
<dbReference type="InterPro" id="IPR000073">
    <property type="entry name" value="AB_hydrolase_1"/>
</dbReference>
<dbReference type="GO" id="GO:0016020">
    <property type="term" value="C:membrane"/>
    <property type="evidence" value="ECO:0007669"/>
    <property type="project" value="TreeGrafter"/>
</dbReference>
<dbReference type="Pfam" id="PF00561">
    <property type="entry name" value="Abhydrolase_1"/>
    <property type="match status" value="1"/>
</dbReference>
<organism evidence="3 4">
    <name type="scientific">Duganella callida</name>
    <dbReference type="NCBI Taxonomy" id="2561932"/>
    <lineage>
        <taxon>Bacteria</taxon>
        <taxon>Pseudomonadati</taxon>
        <taxon>Pseudomonadota</taxon>
        <taxon>Betaproteobacteria</taxon>
        <taxon>Burkholderiales</taxon>
        <taxon>Oxalobacteraceae</taxon>
        <taxon>Telluria group</taxon>
        <taxon>Duganella</taxon>
    </lineage>
</organism>
<sequence>MDITIDQRSIHVEQHGQGDLALVFIHYWGGSSRTWQPLMELLSPAFHCVAYDQRGWGDSAPADSYSIADLADDALAVVASLGLQRYVLVGHSMGGKAAQLAASRRPPGLQALVLVAPALPIP</sequence>
<feature type="domain" description="AB hydrolase-1" evidence="2">
    <location>
        <begin position="21"/>
        <end position="117"/>
    </location>
</feature>
<dbReference type="InterPro" id="IPR029058">
    <property type="entry name" value="AB_hydrolase_fold"/>
</dbReference>
<comment type="caution">
    <text evidence="3">The sequence shown here is derived from an EMBL/GenBank/DDBJ whole genome shotgun (WGS) entry which is preliminary data.</text>
</comment>
<evidence type="ECO:0000313" key="3">
    <source>
        <dbReference type="EMBL" id="TFW28100.1"/>
    </source>
</evidence>
<reference evidence="3 4" key="1">
    <citation type="submission" date="2019-03" db="EMBL/GenBank/DDBJ databases">
        <title>Draft Genome Sequence of Duganella callidus sp. nov., a Novel Duganella Species Isolated from Cultivated Soil.</title>
        <authorList>
            <person name="Raths R."/>
            <person name="Peta V."/>
            <person name="Bucking H."/>
        </authorList>
    </citation>
    <scope>NUCLEOTIDE SEQUENCE [LARGE SCALE GENOMIC DNA]</scope>
    <source>
        <strain evidence="3 4">DN04</strain>
    </source>
</reference>
<dbReference type="PANTHER" id="PTHR43798">
    <property type="entry name" value="MONOACYLGLYCEROL LIPASE"/>
    <property type="match status" value="1"/>
</dbReference>
<evidence type="ECO:0000259" key="2">
    <source>
        <dbReference type="Pfam" id="PF00561"/>
    </source>
</evidence>
<proteinExistence type="predicted"/>
<dbReference type="Proteomes" id="UP000297729">
    <property type="component" value="Unassembled WGS sequence"/>
</dbReference>